<evidence type="ECO:0008006" key="3">
    <source>
        <dbReference type="Google" id="ProtNLM"/>
    </source>
</evidence>
<dbReference type="RefSeq" id="WP_154482463.1">
    <property type="nucleotide sequence ID" value="NZ_VUNF01000028.1"/>
</dbReference>
<accession>A0A6I2U1H3</accession>
<sequence>MVEFDFSNVKRAFDKASVEMQNICGEALDNALDVIQERAKTNLKGSGIHYSHEMLEGIQKSVAPTSNEGKVYIRGNAYAGTQSHGQTYYKNLWLDSGTIPRYTKDGVSSGSRKNRAKKMEALYKKGTRKGYRGSLKATNFFQNAKQSIPQAENVIIDKVKDGVTKIINDN</sequence>
<evidence type="ECO:0000313" key="1">
    <source>
        <dbReference type="EMBL" id="MST78418.1"/>
    </source>
</evidence>
<dbReference type="Proteomes" id="UP000450161">
    <property type="component" value="Unassembled WGS sequence"/>
</dbReference>
<dbReference type="EMBL" id="VUNF01000028">
    <property type="protein sequence ID" value="MST78418.1"/>
    <property type="molecule type" value="Genomic_DNA"/>
</dbReference>
<name>A0A6I2U1H3_9BACT</name>
<dbReference type="AlphaFoldDB" id="A0A6I2U1H3"/>
<proteinExistence type="predicted"/>
<organism evidence="1 2">
    <name type="scientific">Segatella copri</name>
    <dbReference type="NCBI Taxonomy" id="165179"/>
    <lineage>
        <taxon>Bacteria</taxon>
        <taxon>Pseudomonadati</taxon>
        <taxon>Bacteroidota</taxon>
        <taxon>Bacteroidia</taxon>
        <taxon>Bacteroidales</taxon>
        <taxon>Prevotellaceae</taxon>
        <taxon>Segatella</taxon>
    </lineage>
</organism>
<evidence type="ECO:0000313" key="2">
    <source>
        <dbReference type="Proteomes" id="UP000450161"/>
    </source>
</evidence>
<protein>
    <recommendedName>
        <fullName evidence="3">HK97 gp10 family phage protein</fullName>
    </recommendedName>
</protein>
<comment type="caution">
    <text evidence="1">The sequence shown here is derived from an EMBL/GenBank/DDBJ whole genome shotgun (WGS) entry which is preliminary data.</text>
</comment>
<reference evidence="1 2" key="1">
    <citation type="submission" date="2019-08" db="EMBL/GenBank/DDBJ databases">
        <title>In-depth cultivation of the pig gut microbiome towards novel bacterial diversity and tailored functional studies.</title>
        <authorList>
            <person name="Wylensek D."/>
            <person name="Hitch T.C.A."/>
            <person name="Clavel T."/>
        </authorList>
    </citation>
    <scope>NUCLEOTIDE SEQUENCE [LARGE SCALE GENOMIC DNA]</scope>
    <source>
        <strain evidence="1 2">LKV-178-WT-2C</strain>
    </source>
</reference>
<gene>
    <name evidence="1" type="ORF">FYJ72_12270</name>
</gene>